<dbReference type="SUPFAM" id="SSF55486">
    <property type="entry name" value="Metalloproteases ('zincins'), catalytic domain"/>
    <property type="match status" value="1"/>
</dbReference>
<reference evidence="4 5" key="1">
    <citation type="submission" date="2017-08" db="EMBL/GenBank/DDBJ databases">
        <title>Complete genome sequence of Gluconacetobacter saccharivorans CV1 isolated from Fermented Vinegar.</title>
        <authorList>
            <person name="Kim S.-Y."/>
        </authorList>
    </citation>
    <scope>NUCLEOTIDE SEQUENCE [LARGE SCALE GENOMIC DNA]</scope>
    <source>
        <strain evidence="4 5">CV1</strain>
    </source>
</reference>
<evidence type="ECO:0000256" key="1">
    <source>
        <dbReference type="SAM" id="MobiDB-lite"/>
    </source>
</evidence>
<feature type="chain" id="PRO_5016674698" description="Peptidase M1 membrane alanine aminopeptidase domain-containing protein" evidence="2">
    <location>
        <begin position="21"/>
        <end position="665"/>
    </location>
</feature>
<dbReference type="EMBL" id="CP023036">
    <property type="protein sequence ID" value="AXY23370.1"/>
    <property type="molecule type" value="Genomic_DNA"/>
</dbReference>
<feature type="region of interest" description="Disordered" evidence="1">
    <location>
        <begin position="646"/>
        <end position="665"/>
    </location>
</feature>
<proteinExistence type="predicted"/>
<accession>A0A347WES7</accession>
<dbReference type="CDD" id="cd09604">
    <property type="entry name" value="M1_APN_like"/>
    <property type="match status" value="1"/>
</dbReference>
<dbReference type="InterPro" id="IPR027268">
    <property type="entry name" value="Peptidase_M4/M1_CTD_sf"/>
</dbReference>
<keyword evidence="2" id="KW-0732">Signal</keyword>
<gene>
    <name evidence="4" type="ORF">CD178_02623</name>
</gene>
<name>A0A347WES7_9PROT</name>
<dbReference type="AlphaFoldDB" id="A0A347WES7"/>
<dbReference type="KEGG" id="ksc:CD178_02623"/>
<dbReference type="Proteomes" id="UP000264120">
    <property type="component" value="Chromosome"/>
</dbReference>
<evidence type="ECO:0000313" key="4">
    <source>
        <dbReference type="EMBL" id="AXY23370.1"/>
    </source>
</evidence>
<keyword evidence="5" id="KW-1185">Reference proteome</keyword>
<dbReference type="GO" id="GO:0008270">
    <property type="term" value="F:zinc ion binding"/>
    <property type="evidence" value="ECO:0007669"/>
    <property type="project" value="InterPro"/>
</dbReference>
<dbReference type="Gene3D" id="1.10.390.10">
    <property type="entry name" value="Neutral Protease Domain 2"/>
    <property type="match status" value="1"/>
</dbReference>
<dbReference type="OrthoDB" id="9814383at2"/>
<feature type="domain" description="Peptidase M1 membrane alanine aminopeptidase" evidence="3">
    <location>
        <begin position="407"/>
        <end position="565"/>
    </location>
</feature>
<dbReference type="InterPro" id="IPR014782">
    <property type="entry name" value="Peptidase_M1_dom"/>
</dbReference>
<dbReference type="GO" id="GO:0008237">
    <property type="term" value="F:metallopeptidase activity"/>
    <property type="evidence" value="ECO:0007669"/>
    <property type="project" value="InterPro"/>
</dbReference>
<dbReference type="RefSeq" id="WP_118963308.1">
    <property type="nucleotide sequence ID" value="NZ_CP023036.1"/>
</dbReference>
<evidence type="ECO:0000256" key="2">
    <source>
        <dbReference type="SAM" id="SignalP"/>
    </source>
</evidence>
<evidence type="ECO:0000259" key="3">
    <source>
        <dbReference type="Pfam" id="PF01433"/>
    </source>
</evidence>
<dbReference type="Pfam" id="PF01433">
    <property type="entry name" value="Peptidase_M1"/>
    <property type="match status" value="1"/>
</dbReference>
<feature type="signal peptide" evidence="2">
    <location>
        <begin position="1"/>
        <end position="20"/>
    </location>
</feature>
<evidence type="ECO:0000313" key="5">
    <source>
        <dbReference type="Proteomes" id="UP000264120"/>
    </source>
</evidence>
<sequence>MSYGKIALILCVAGCATARAAPASDPSGALAMRAAFNALTLPDAPGRYASGSGVPGPDYWQNRADYTIHARIDTATHVLSGEEILTYTNNSPDSLDELWVQLDQNIYRSGARADFVNPSRHANTTDGAVIESVSVVRDGRDIAIQPRISDTRMQLALPDGMLLRHGEKIRLRIRWHHTVPGPWGGRTSVTPVRDGDIYEIAQWYPRMSVYDFRRGWDTLPYLGQEFYLDYGDFDYTVTVPWNFTVVGSGALLNPADVLTPTERARLAQAARSDSTVQIRTADDVANPASHLAHDGEKTWHFRMENTRDVSFVASPVFVWDAARINLPAISPAPGMAPVPRLAMSVYPREGAGAQAWDRSTEYVKHAIEYFSQQWFTYPWPNAINVGGHGAGMEYPGIVFDGWQDRDDKLFWITTHELGHDWFPMIVGSNERRSAFMDEGFNTFIDAYASQHFNHGEYAPKRDSEFAPKTGRPADDIIPLLTDPQAPPLMTPSELVSEKYRHPVSYFKSAYGLVLLREQILGPDRFDPAFRRYIQAWAYRHPAPSDFFRFMESETGEDLGWFWRGWYFENWWPDYAITSLSYVHNDARQGVQVGLRSKGRLMLPVTLRLDYTDGTHADQVIPTESWHMGDRITIGLPGGRSVVRATLDPDHVLPEPDRSDNSRKMR</sequence>
<protein>
    <recommendedName>
        <fullName evidence="3">Peptidase M1 membrane alanine aminopeptidase domain-containing protein</fullName>
    </recommendedName>
</protein>
<organism evidence="4 5">
    <name type="scientific">Komagataeibacter saccharivorans</name>
    <dbReference type="NCBI Taxonomy" id="265959"/>
    <lineage>
        <taxon>Bacteria</taxon>
        <taxon>Pseudomonadati</taxon>
        <taxon>Pseudomonadota</taxon>
        <taxon>Alphaproteobacteria</taxon>
        <taxon>Acetobacterales</taxon>
        <taxon>Acetobacteraceae</taxon>
        <taxon>Komagataeibacter</taxon>
    </lineage>
</organism>